<dbReference type="AlphaFoldDB" id="A0A5A7SE75"/>
<dbReference type="Gene3D" id="3.10.450.50">
    <property type="match status" value="1"/>
</dbReference>
<evidence type="ECO:0000313" key="3">
    <source>
        <dbReference type="Proteomes" id="UP000322244"/>
    </source>
</evidence>
<feature type="domain" description="SnoaL-like" evidence="1">
    <location>
        <begin position="5"/>
        <end position="122"/>
    </location>
</feature>
<evidence type="ECO:0000259" key="1">
    <source>
        <dbReference type="Pfam" id="PF13577"/>
    </source>
</evidence>
<dbReference type="RefSeq" id="WP_149430255.1">
    <property type="nucleotide sequence ID" value="NZ_VLNY01000004.1"/>
</dbReference>
<dbReference type="InterPro" id="IPR037401">
    <property type="entry name" value="SnoaL-like"/>
</dbReference>
<gene>
    <name evidence="2" type="ORF">FOY51_10890</name>
</gene>
<keyword evidence="3" id="KW-1185">Reference proteome</keyword>
<dbReference type="EMBL" id="VLNY01000004">
    <property type="protein sequence ID" value="KAA0022997.1"/>
    <property type="molecule type" value="Genomic_DNA"/>
</dbReference>
<dbReference type="Pfam" id="PF13577">
    <property type="entry name" value="SnoaL_4"/>
    <property type="match status" value="1"/>
</dbReference>
<comment type="caution">
    <text evidence="2">The sequence shown here is derived from an EMBL/GenBank/DDBJ whole genome shotgun (WGS) entry which is preliminary data.</text>
</comment>
<evidence type="ECO:0000313" key="2">
    <source>
        <dbReference type="EMBL" id="KAA0022997.1"/>
    </source>
</evidence>
<protein>
    <submittedName>
        <fullName evidence="2">Nuclear transport factor 2 family protein</fullName>
    </submittedName>
</protein>
<sequence length="127" mass="13867">MTLSTEDRLAIHELVALHGHLVDDHQPERLDELFTADAVLDIEQFGYGTIRGLARLREVFAGREGHPIGHHTTNTIVTVSADGTVRARSKGFGVNADGTAGTTVYDDVVTATPNGWRIAHRTVVKRE</sequence>
<dbReference type="InterPro" id="IPR032710">
    <property type="entry name" value="NTF2-like_dom_sf"/>
</dbReference>
<dbReference type="SUPFAM" id="SSF54427">
    <property type="entry name" value="NTF2-like"/>
    <property type="match status" value="1"/>
</dbReference>
<dbReference type="Proteomes" id="UP000322244">
    <property type="component" value="Unassembled WGS sequence"/>
</dbReference>
<dbReference type="OrthoDB" id="9180262at2"/>
<accession>A0A5A7SE75</accession>
<proteinExistence type="predicted"/>
<organism evidence="2 3">
    <name type="scientific">Antrihabitans cavernicola</name>
    <dbReference type="NCBI Taxonomy" id="2495913"/>
    <lineage>
        <taxon>Bacteria</taxon>
        <taxon>Bacillati</taxon>
        <taxon>Actinomycetota</taxon>
        <taxon>Actinomycetes</taxon>
        <taxon>Mycobacteriales</taxon>
        <taxon>Nocardiaceae</taxon>
        <taxon>Antrihabitans</taxon>
    </lineage>
</organism>
<name>A0A5A7SE75_9NOCA</name>
<reference evidence="2 3" key="1">
    <citation type="submission" date="2019-07" db="EMBL/GenBank/DDBJ databases">
        <title>Rhodococcus cavernicolus sp. nov., isolated from a cave.</title>
        <authorList>
            <person name="Lee S.D."/>
        </authorList>
    </citation>
    <scope>NUCLEOTIDE SEQUENCE [LARGE SCALE GENOMIC DNA]</scope>
    <source>
        <strain evidence="2 3">C1-24</strain>
    </source>
</reference>
<dbReference type="CDD" id="cd00531">
    <property type="entry name" value="NTF2_like"/>
    <property type="match status" value="1"/>
</dbReference>